<organism evidence="1 2">
    <name type="scientific">Devosia equisanguinis</name>
    <dbReference type="NCBI Taxonomy" id="2490941"/>
    <lineage>
        <taxon>Bacteria</taxon>
        <taxon>Pseudomonadati</taxon>
        <taxon>Pseudomonadota</taxon>
        <taxon>Alphaproteobacteria</taxon>
        <taxon>Hyphomicrobiales</taxon>
        <taxon>Devosiaceae</taxon>
        <taxon>Devosia</taxon>
    </lineage>
</organism>
<keyword evidence="2" id="KW-1185">Reference proteome</keyword>
<protein>
    <submittedName>
        <fullName evidence="1">Uncharacterized protein</fullName>
    </submittedName>
</protein>
<dbReference type="AlphaFoldDB" id="A0A3S5D3K2"/>
<gene>
    <name evidence="1" type="ORF">DEVEQU_02929</name>
</gene>
<sequence length="44" mass="5235">MAKQNNFFQRALNALVEGRTRQAERYIAQFERDQSRAHNKVNAR</sequence>
<dbReference type="EMBL" id="UZWD01000036">
    <property type="protein sequence ID" value="VDS05785.1"/>
    <property type="molecule type" value="Genomic_DNA"/>
</dbReference>
<dbReference type="Proteomes" id="UP000268844">
    <property type="component" value="Unassembled WGS sequence"/>
</dbReference>
<reference evidence="1 2" key="1">
    <citation type="submission" date="2018-12" db="EMBL/GenBank/DDBJ databases">
        <authorList>
            <person name="Criscuolo A."/>
        </authorList>
    </citation>
    <scope>NUCLEOTIDE SEQUENCE [LARGE SCALE GENOMIC DNA]</scope>
    <source>
        <strain evidence="1">ACIP1116281</strain>
    </source>
</reference>
<name>A0A3S5D3K2_9HYPH</name>
<evidence type="ECO:0000313" key="2">
    <source>
        <dbReference type="Proteomes" id="UP000268844"/>
    </source>
</evidence>
<proteinExistence type="predicted"/>
<accession>A0A3S5D3K2</accession>
<evidence type="ECO:0000313" key="1">
    <source>
        <dbReference type="EMBL" id="VDS05785.1"/>
    </source>
</evidence>
<dbReference type="RefSeq" id="WP_268907406.1">
    <property type="nucleotide sequence ID" value="NZ_JBHTMH010000001.1"/>
</dbReference>